<name>A0A6J7JBK0_9ZZZZ</name>
<gene>
    <name evidence="5" type="ORF">UFOPK3674_01774</name>
</gene>
<dbReference type="Gene3D" id="3.40.50.150">
    <property type="entry name" value="Vaccinia Virus protein VP39"/>
    <property type="match status" value="1"/>
</dbReference>
<organism evidence="5">
    <name type="scientific">freshwater metagenome</name>
    <dbReference type="NCBI Taxonomy" id="449393"/>
    <lineage>
        <taxon>unclassified sequences</taxon>
        <taxon>metagenomes</taxon>
        <taxon>ecological metagenomes</taxon>
    </lineage>
</organism>
<dbReference type="PANTHER" id="PTHR43464:SF19">
    <property type="entry name" value="UBIQUINONE BIOSYNTHESIS O-METHYLTRANSFERASE, MITOCHONDRIAL"/>
    <property type="match status" value="1"/>
</dbReference>
<dbReference type="InterPro" id="IPR029063">
    <property type="entry name" value="SAM-dependent_MTases_sf"/>
</dbReference>
<dbReference type="SUPFAM" id="SSF53335">
    <property type="entry name" value="S-adenosyl-L-methionine-dependent methyltransferases"/>
    <property type="match status" value="1"/>
</dbReference>
<evidence type="ECO:0000256" key="3">
    <source>
        <dbReference type="ARBA" id="ARBA00022691"/>
    </source>
</evidence>
<proteinExistence type="predicted"/>
<reference evidence="5" key="1">
    <citation type="submission" date="2020-05" db="EMBL/GenBank/DDBJ databases">
        <authorList>
            <person name="Chiriac C."/>
            <person name="Salcher M."/>
            <person name="Ghai R."/>
            <person name="Kavagutti S V."/>
        </authorList>
    </citation>
    <scope>NUCLEOTIDE SEQUENCE</scope>
</reference>
<dbReference type="CDD" id="cd02440">
    <property type="entry name" value="AdoMet_MTases"/>
    <property type="match status" value="1"/>
</dbReference>
<keyword evidence="3" id="KW-0949">S-adenosyl-L-methionine</keyword>
<dbReference type="GO" id="GO:0008757">
    <property type="term" value="F:S-adenosylmethionine-dependent methyltransferase activity"/>
    <property type="evidence" value="ECO:0007669"/>
    <property type="project" value="InterPro"/>
</dbReference>
<evidence type="ECO:0000256" key="2">
    <source>
        <dbReference type="ARBA" id="ARBA00022679"/>
    </source>
</evidence>
<evidence type="ECO:0000259" key="4">
    <source>
        <dbReference type="Pfam" id="PF08241"/>
    </source>
</evidence>
<dbReference type="EMBL" id="CAFBMX010000009">
    <property type="protein sequence ID" value="CAB4940151.1"/>
    <property type="molecule type" value="Genomic_DNA"/>
</dbReference>
<dbReference type="GO" id="GO:0032259">
    <property type="term" value="P:methylation"/>
    <property type="evidence" value="ECO:0007669"/>
    <property type="project" value="UniProtKB-KW"/>
</dbReference>
<protein>
    <submittedName>
        <fullName evidence="5">Unannotated protein</fullName>
    </submittedName>
</protein>
<feature type="domain" description="Methyltransferase type 11" evidence="4">
    <location>
        <begin position="178"/>
        <end position="270"/>
    </location>
</feature>
<evidence type="ECO:0000256" key="1">
    <source>
        <dbReference type="ARBA" id="ARBA00022603"/>
    </source>
</evidence>
<dbReference type="AlphaFoldDB" id="A0A6J7JBK0"/>
<dbReference type="InterPro" id="IPR013216">
    <property type="entry name" value="Methyltransf_11"/>
</dbReference>
<keyword evidence="1" id="KW-0489">Methyltransferase</keyword>
<dbReference type="PANTHER" id="PTHR43464">
    <property type="entry name" value="METHYLTRANSFERASE"/>
    <property type="match status" value="1"/>
</dbReference>
<accession>A0A6J7JBK0</accession>
<sequence>MAESLADGRTIVSVDRPVLAAEAPGTAVPGPMLVEGWAHNRADITAVFARIDGHDWLEARHGLPRRDVAAAAEDEGALLSGFRLLMNPLLCPPGTHVLTVVALSADGTATGVSGHVQVPDPAGVQDAALITGVVTRPTEYIESGERFVPESMGGGSVHAEHETRYRWAARVVDGRDVLDAGCGVGWGSLVLKEAGARSVTGLDFHEGAVEAARTRCGDAASFVVGNLEQLPFDDDSFDLITCFEAIEHVHGQDAALDELRRVLRPGGIVLMSSPNRGVYPAGNPFHVHEFQPAELEAQLAGRFAHVRMWHQQTYVASMMADAPLFAVGDPATPLPIDLRKTAPDTLGREIYTVAAASDAPLPEMAPVAVVVPHGELQELQAAAMVLDHDLLVARAEVQASLAEVQMANVAQTRTLDMLDAAHHRADGLARQLADHRTSISWRVTAPLRGAKRLLGR</sequence>
<dbReference type="Pfam" id="PF08241">
    <property type="entry name" value="Methyltransf_11"/>
    <property type="match status" value="1"/>
</dbReference>
<evidence type="ECO:0000313" key="5">
    <source>
        <dbReference type="EMBL" id="CAB4940151.1"/>
    </source>
</evidence>
<keyword evidence="2" id="KW-0808">Transferase</keyword>